<evidence type="ECO:0000313" key="2">
    <source>
        <dbReference type="Proteomes" id="UP000023152"/>
    </source>
</evidence>
<proteinExistence type="predicted"/>
<organism evidence="1 2">
    <name type="scientific">Reticulomyxa filosa</name>
    <dbReference type="NCBI Taxonomy" id="46433"/>
    <lineage>
        <taxon>Eukaryota</taxon>
        <taxon>Sar</taxon>
        <taxon>Rhizaria</taxon>
        <taxon>Retaria</taxon>
        <taxon>Foraminifera</taxon>
        <taxon>Monothalamids</taxon>
        <taxon>Reticulomyxidae</taxon>
        <taxon>Reticulomyxa</taxon>
    </lineage>
</organism>
<dbReference type="Proteomes" id="UP000023152">
    <property type="component" value="Unassembled WGS sequence"/>
</dbReference>
<gene>
    <name evidence="1" type="ORF">RFI_01789</name>
</gene>
<sequence length="107" mass="12741">MEKEQSVIIFITLFEENFYKNMYINIVNMFPTFYFFKTIKIEAIPLKYSTNRLKFKKITVEQRQGTSFLANKYVHEISNAKFINSVMIKMHSSLCNYRIFASLNALD</sequence>
<comment type="caution">
    <text evidence="1">The sequence shown here is derived from an EMBL/GenBank/DDBJ whole genome shotgun (WGS) entry which is preliminary data.</text>
</comment>
<reference evidence="1 2" key="1">
    <citation type="journal article" date="2013" name="Curr. Biol.">
        <title>The Genome of the Foraminiferan Reticulomyxa filosa.</title>
        <authorList>
            <person name="Glockner G."/>
            <person name="Hulsmann N."/>
            <person name="Schleicher M."/>
            <person name="Noegel A.A."/>
            <person name="Eichinger L."/>
            <person name="Gallinger C."/>
            <person name="Pawlowski J."/>
            <person name="Sierra R."/>
            <person name="Euteneuer U."/>
            <person name="Pillet L."/>
            <person name="Moustafa A."/>
            <person name="Platzer M."/>
            <person name="Groth M."/>
            <person name="Szafranski K."/>
            <person name="Schliwa M."/>
        </authorList>
    </citation>
    <scope>NUCLEOTIDE SEQUENCE [LARGE SCALE GENOMIC DNA]</scope>
</reference>
<keyword evidence="2" id="KW-1185">Reference proteome</keyword>
<evidence type="ECO:0000313" key="1">
    <source>
        <dbReference type="EMBL" id="ETO35273.1"/>
    </source>
</evidence>
<accession>X6PAX0</accession>
<protein>
    <submittedName>
        <fullName evidence="1">Uncharacterized protein</fullName>
    </submittedName>
</protein>
<name>X6PAX0_RETFI</name>
<dbReference type="AlphaFoldDB" id="X6PAX0"/>
<dbReference type="EMBL" id="ASPP01001796">
    <property type="protein sequence ID" value="ETO35273.1"/>
    <property type="molecule type" value="Genomic_DNA"/>
</dbReference>